<evidence type="ECO:0000256" key="1">
    <source>
        <dbReference type="ARBA" id="ARBA00004611"/>
    </source>
</evidence>
<evidence type="ECO:0000256" key="11">
    <source>
        <dbReference type="ARBA" id="ARBA00040950"/>
    </source>
</evidence>
<keyword evidence="3" id="KW-0433">Leucine-rich repeat</keyword>
<dbReference type="SMART" id="SM00365">
    <property type="entry name" value="LRR_SD22"/>
    <property type="match status" value="4"/>
</dbReference>
<gene>
    <name evidence="12" type="primary">DRC3</name>
    <name evidence="12" type="ORF">AMEX_G22632</name>
</gene>
<dbReference type="InterPro" id="IPR032675">
    <property type="entry name" value="LRR_dom_sf"/>
</dbReference>
<proteinExistence type="inferred from homology"/>
<keyword evidence="6" id="KW-0175">Coiled coil</keyword>
<protein>
    <recommendedName>
        <fullName evidence="11">Dynein regulatory complex subunit 3</fullName>
    </recommendedName>
</protein>
<comment type="similarity">
    <text evidence="10">Belongs to the DRC3 family.</text>
</comment>
<organism evidence="12 13">
    <name type="scientific">Astyanax mexicanus</name>
    <name type="common">Blind cave fish</name>
    <name type="synonym">Astyanax fasciatus mexicanus</name>
    <dbReference type="NCBI Taxonomy" id="7994"/>
    <lineage>
        <taxon>Eukaryota</taxon>
        <taxon>Metazoa</taxon>
        <taxon>Chordata</taxon>
        <taxon>Craniata</taxon>
        <taxon>Vertebrata</taxon>
        <taxon>Euteleostomi</taxon>
        <taxon>Actinopterygii</taxon>
        <taxon>Neopterygii</taxon>
        <taxon>Teleostei</taxon>
        <taxon>Ostariophysi</taxon>
        <taxon>Characiformes</taxon>
        <taxon>Characoidei</taxon>
        <taxon>Acestrorhamphidae</taxon>
        <taxon>Acestrorhamphinae</taxon>
        <taxon>Astyanax</taxon>
    </lineage>
</organism>
<dbReference type="InterPro" id="IPR050576">
    <property type="entry name" value="Cilia_flagella_integrity"/>
</dbReference>
<keyword evidence="9" id="KW-0966">Cell projection</keyword>
<comment type="caution">
    <text evidence="12">The sequence shown here is derived from an EMBL/GenBank/DDBJ whole genome shotgun (WGS) entry which is preliminary data.</text>
</comment>
<evidence type="ECO:0000256" key="9">
    <source>
        <dbReference type="ARBA" id="ARBA00023273"/>
    </source>
</evidence>
<dbReference type="AlphaFoldDB" id="A0A8T2L4W1"/>
<evidence type="ECO:0000256" key="8">
    <source>
        <dbReference type="ARBA" id="ARBA00023212"/>
    </source>
</evidence>
<reference evidence="12 13" key="1">
    <citation type="submission" date="2021-07" db="EMBL/GenBank/DDBJ databases">
        <authorList>
            <person name="Imarazene B."/>
            <person name="Zahm M."/>
            <person name="Klopp C."/>
            <person name="Cabau C."/>
            <person name="Beille S."/>
            <person name="Jouanno E."/>
            <person name="Castinel A."/>
            <person name="Lluch J."/>
            <person name="Gil L."/>
            <person name="Kuchtly C."/>
            <person name="Lopez Roques C."/>
            <person name="Donnadieu C."/>
            <person name="Parrinello H."/>
            <person name="Journot L."/>
            <person name="Du K."/>
            <person name="Schartl M."/>
            <person name="Retaux S."/>
            <person name="Guiguen Y."/>
        </authorList>
    </citation>
    <scope>NUCLEOTIDE SEQUENCE [LARGE SCALE GENOMIC DNA]</scope>
    <source>
        <strain evidence="12">Pach_M1</strain>
        <tissue evidence="12">Testis</tissue>
    </source>
</reference>
<dbReference type="InterPro" id="IPR003591">
    <property type="entry name" value="Leu-rich_rpt_typical-subtyp"/>
</dbReference>
<name>A0A8T2L4W1_ASTMX</name>
<dbReference type="SMART" id="SM00369">
    <property type="entry name" value="LRR_TYP"/>
    <property type="match status" value="4"/>
</dbReference>
<sequence>MDKMSMWYDRMGHCVINEEMLRKAVEEQGPQGRAGRIAKEGGIQYDEVIQLRLEYKKILQIDHLWEFTSLTKLQLNNNSIEKIQGLEKLTNLLWLDLSFNKIKMIEGLEALVKLQTLSLSNNQIPAIEKMDTLEHLEILSLGENVISQIDNVIYLRRFKNLRSLNLARNPICQETNYKIFVVAYLPDLVYLDFRLVDEQTRERALTEINVMTDNELKEKRAMEAQKITEQELQLHKDAFVEYLNGPQLFDSMFADDAEESRLASLPGVPKLLETYQTELVALCMQIFETGLIQHAERKNEGDSFFTCCREAVSDNQQRAAQIVTDFEESRRQVMAEMQKITDPELLEAQRDNYSEKISQLSDTLMTLELQLVDQLEDVFKEFERNISDMVGAFIENVQGIFAQCRELEKHYHEKLQEIALATLEKMARNELEEDMPEDMHLLLVDKDTVVKAVSASHDTHQLKIDNREDELMARINSWMSAMMKSVQDEEVTRNRKRISEIRNYLEYVRNQLDEIILPEQQ</sequence>
<accession>A0A8T2L4W1</accession>
<evidence type="ECO:0000256" key="2">
    <source>
        <dbReference type="ARBA" id="ARBA00022490"/>
    </source>
</evidence>
<dbReference type="PANTHER" id="PTHR45973">
    <property type="entry name" value="PROTEIN PHOSPHATASE 1 REGULATORY SUBUNIT SDS22-RELATED"/>
    <property type="match status" value="1"/>
</dbReference>
<dbReference type="EMBL" id="JAICCE010000019">
    <property type="protein sequence ID" value="KAG9264366.1"/>
    <property type="molecule type" value="Genomic_DNA"/>
</dbReference>
<evidence type="ECO:0000313" key="13">
    <source>
        <dbReference type="Proteomes" id="UP000752171"/>
    </source>
</evidence>
<evidence type="ECO:0000256" key="7">
    <source>
        <dbReference type="ARBA" id="ARBA00023069"/>
    </source>
</evidence>
<evidence type="ECO:0000313" key="12">
    <source>
        <dbReference type="EMBL" id="KAG9264366.1"/>
    </source>
</evidence>
<dbReference type="Pfam" id="PF14580">
    <property type="entry name" value="LRR_9"/>
    <property type="match status" value="1"/>
</dbReference>
<evidence type="ECO:0000256" key="3">
    <source>
        <dbReference type="ARBA" id="ARBA00022614"/>
    </source>
</evidence>
<comment type="subcellular location">
    <subcellularLocation>
        <location evidence="1">Cytoplasm</location>
        <location evidence="1">Cytoskeleton</location>
        <location evidence="1">Flagellum axoneme</location>
    </subcellularLocation>
</comment>
<evidence type="ECO:0000256" key="5">
    <source>
        <dbReference type="ARBA" id="ARBA00022846"/>
    </source>
</evidence>
<dbReference type="InterPro" id="IPR001611">
    <property type="entry name" value="Leu-rich_rpt"/>
</dbReference>
<dbReference type="Gene3D" id="3.80.10.10">
    <property type="entry name" value="Ribonuclease Inhibitor"/>
    <property type="match status" value="1"/>
</dbReference>
<dbReference type="SUPFAM" id="SSF52058">
    <property type="entry name" value="L domain-like"/>
    <property type="match status" value="1"/>
</dbReference>
<keyword evidence="2" id="KW-0963">Cytoplasm</keyword>
<keyword evidence="5" id="KW-0282">Flagellum</keyword>
<keyword evidence="8" id="KW-0206">Cytoskeleton</keyword>
<evidence type="ECO:0000256" key="10">
    <source>
        <dbReference type="ARBA" id="ARBA00038378"/>
    </source>
</evidence>
<dbReference type="Proteomes" id="UP000752171">
    <property type="component" value="Unassembled WGS sequence"/>
</dbReference>
<evidence type="ECO:0000256" key="4">
    <source>
        <dbReference type="ARBA" id="ARBA00022737"/>
    </source>
</evidence>
<dbReference type="OrthoDB" id="27917at2759"/>
<dbReference type="PROSITE" id="PS51450">
    <property type="entry name" value="LRR"/>
    <property type="match status" value="4"/>
</dbReference>
<evidence type="ECO:0000256" key="6">
    <source>
        <dbReference type="ARBA" id="ARBA00023054"/>
    </source>
</evidence>
<dbReference type="PANTHER" id="PTHR45973:SF12">
    <property type="entry name" value="DYNEIN REGULATORY COMPLEX SUBUNIT 3"/>
    <property type="match status" value="1"/>
</dbReference>
<keyword evidence="4" id="KW-0677">Repeat</keyword>
<keyword evidence="7" id="KW-0969">Cilium</keyword>
<dbReference type="GO" id="GO:0005929">
    <property type="term" value="C:cilium"/>
    <property type="evidence" value="ECO:0007669"/>
    <property type="project" value="TreeGrafter"/>
</dbReference>